<dbReference type="Gene3D" id="3.30.460.90">
    <property type="match status" value="1"/>
</dbReference>
<keyword evidence="12" id="KW-1185">Reference proteome</keyword>
<comment type="caution">
    <text evidence="11">The sequence shown here is derived from an EMBL/GenBank/DDBJ whole genome shotgun (WGS) entry which is preliminary data.</text>
</comment>
<evidence type="ECO:0000256" key="1">
    <source>
        <dbReference type="ARBA" id="ARBA00004479"/>
    </source>
</evidence>
<feature type="non-terminal residue" evidence="11">
    <location>
        <position position="1234"/>
    </location>
</feature>
<name>A0A8J7NYC7_ATRSP</name>
<dbReference type="InterPro" id="IPR004963">
    <property type="entry name" value="PAE/NOTUM"/>
</dbReference>
<reference evidence="11" key="1">
    <citation type="journal article" date="2021" name="Cell">
        <title>Tracing the genetic footprints of vertebrate landing in non-teleost ray-finned fishes.</title>
        <authorList>
            <person name="Bi X."/>
            <person name="Wang K."/>
            <person name="Yang L."/>
            <person name="Pan H."/>
            <person name="Jiang H."/>
            <person name="Wei Q."/>
            <person name="Fang M."/>
            <person name="Yu H."/>
            <person name="Zhu C."/>
            <person name="Cai Y."/>
            <person name="He Y."/>
            <person name="Gan X."/>
            <person name="Zeng H."/>
            <person name="Yu D."/>
            <person name="Zhu Y."/>
            <person name="Jiang H."/>
            <person name="Qiu Q."/>
            <person name="Yang H."/>
            <person name="Zhang Y.E."/>
            <person name="Wang W."/>
            <person name="Zhu M."/>
            <person name="He S."/>
            <person name="Zhang G."/>
        </authorList>
    </citation>
    <scope>NUCLEOTIDE SEQUENCE</scope>
    <source>
        <strain evidence="11">Allg_001</strain>
    </source>
</reference>
<comment type="similarity">
    <text evidence="3">Belongs to the pectinacetylesterase family. Notum subfamily.</text>
</comment>
<dbReference type="EMBL" id="JAAWVO010053056">
    <property type="protein sequence ID" value="MBN3320946.1"/>
    <property type="molecule type" value="Genomic_DNA"/>
</dbReference>
<sequence length="1234" mass="136257">MFCAGPEWKVLESTSEQKTGEALKGLTHPARHCSALSSDEPQHSAEDSQFPGLATGQMHDDDHRGAEQHRLVWGERPVIGKARLEYTQTLLLTQQCLGAEPASLRVMRPDLAAAQREQGEMRSIWWHYKVHPKPPARTTPSPAAEGQCAQRCSCSPTPGDLLESCLTGVRAVRTGGVMLTARPDVRSFAMNSLGRAAFLLLLGVAVSQNSRGPKPSSKAPRKTGTPVGEAAPGRPEDDPLPAQWGSTQVGKDPKTPQTQKPSEDMNLHFLKNAQVTCNDGTAAGFYLRECKGSKRWLIFLEGGWCCYNKETCDSRYKNIPRLMSSSEWPQSRKGSGILSSEADENPHWWNANTVFVPYCSSDVWSGTSSKTGQGKEPVEYAFMGSLIIREVIKDLVSKGIKQAKVVMLAGTSLLAQLGAEAQVRGLVDSGWFLESKQARAQECPDNASCTPTDAIKKGLRLWNGIIPEKCRQQFKKGEEWRCFFGPKLYSSLTSPLFVVQWLFDEEQLRVEDIFLGGQPLSEHQRAYIQGLGRQLKSSLRDVTAVFAPSCLSHTLITKRNWMDFQVKGTSLSRALQCWDKSLQDASRNGKTPVKGCPYHLIDSCQWPQCNPTCPALLDQTTQQELSLLQVLVSLGLDLQQVGLDLPGEASHLAGMSMVSVAVQGQPEIPARSCCRCELQCDIGGVSGCLAAGLQRSDVSEDRFLAEALFQEQRAGRLGCVELCHHGIVPRCLSLSARLLSALASMTVYTLNLRVFWLLVSCVLIALLLIHQALRRGPDPGPEGCPDRALGVLSLLKFVLAFSLCYFFIRYCSSYQGQRRRGCREPPDVTPRAGPSRRELLESYYERQVRLSPHVLGHSKAHVAKLVSELVRAGRAELPPESTLAFRGDFIQIGSAYEEHKVGRPDCFDILVPLRLPRGLKLEPRSCPGKEGGPPLCSLETPRKSEWLRRHRVFAESLLSPAAGGDASQLGPAPVLRWFYPTVQRCLGAVRYPFEQRCSLGLSLSEDRVLLRLTPRSDYVCCHISMGVRLIPALPLGEGAYLVAAAQGSRQEALWTPYFPRQEQRLLGWLKARVPAGSCHLKCLQILKAVRDLSGQALDSQGAAQWRAVLSSYALKTAWLHLLLASPPEAWEERRLLDRMEELLRGLRESLHRGHLGHLFLGGDPGLLPDSLALPKPFKDAPASNLLAGFDPAVLELVAARLAYSWTHLHRLIRLGRPQRDVPGRGMHCKHLEAE</sequence>
<dbReference type="Pfam" id="PF20266">
    <property type="entry name" value="Mab-21_C"/>
    <property type="match status" value="1"/>
</dbReference>
<dbReference type="PANTHER" id="PTHR21562">
    <property type="entry name" value="NOTUM-RELATED"/>
    <property type="match status" value="1"/>
</dbReference>
<gene>
    <name evidence="11" type="primary">Notum2</name>
    <name evidence="11" type="ORF">GTO95_0002863</name>
</gene>
<evidence type="ECO:0000256" key="5">
    <source>
        <dbReference type="ARBA" id="ARBA00022729"/>
    </source>
</evidence>
<evidence type="ECO:0000313" key="12">
    <source>
        <dbReference type="Proteomes" id="UP000736164"/>
    </source>
</evidence>
<evidence type="ECO:0000256" key="8">
    <source>
        <dbReference type="SAM" id="MobiDB-lite"/>
    </source>
</evidence>
<evidence type="ECO:0000313" key="11">
    <source>
        <dbReference type="EMBL" id="MBN3320946.1"/>
    </source>
</evidence>
<evidence type="ECO:0000256" key="7">
    <source>
        <dbReference type="ARBA" id="ARBA00023136"/>
    </source>
</evidence>
<keyword evidence="5" id="KW-0732">Signal</keyword>
<dbReference type="Pfam" id="PF03283">
    <property type="entry name" value="PAE"/>
    <property type="match status" value="1"/>
</dbReference>
<dbReference type="InterPro" id="IPR046906">
    <property type="entry name" value="Mab-21_HhH/H2TH-like"/>
</dbReference>
<feature type="region of interest" description="Disordered" evidence="8">
    <location>
        <begin position="209"/>
        <end position="262"/>
    </location>
</feature>
<dbReference type="SMART" id="SM01265">
    <property type="entry name" value="Mab-21"/>
    <property type="match status" value="1"/>
</dbReference>
<comment type="subcellular location">
    <subcellularLocation>
        <location evidence="1">Membrane</location>
        <topology evidence="1">Single-pass type I membrane protein</topology>
    </subcellularLocation>
</comment>
<dbReference type="InterPro" id="IPR026250">
    <property type="entry name" value="ITPRIP-like"/>
</dbReference>
<dbReference type="PANTHER" id="PTHR21562:SF10">
    <property type="entry name" value="CARBOXYLESTERASE NOTUM2"/>
    <property type="match status" value="1"/>
</dbReference>
<feature type="non-terminal residue" evidence="11">
    <location>
        <position position="1"/>
    </location>
</feature>
<feature type="transmembrane region" description="Helical" evidence="9">
    <location>
        <begin position="750"/>
        <end position="769"/>
    </location>
</feature>
<dbReference type="PRINTS" id="PR02107">
    <property type="entry name" value="INOS145TPRIP"/>
</dbReference>
<evidence type="ECO:0000256" key="4">
    <source>
        <dbReference type="ARBA" id="ARBA00022692"/>
    </source>
</evidence>
<dbReference type="Proteomes" id="UP000736164">
    <property type="component" value="Unassembled WGS sequence"/>
</dbReference>
<feature type="domain" description="Mab-21-like HhH/H2TH-like" evidence="10">
    <location>
        <begin position="1078"/>
        <end position="1160"/>
    </location>
</feature>
<proteinExistence type="inferred from homology"/>
<dbReference type="GO" id="GO:0016020">
    <property type="term" value="C:membrane"/>
    <property type="evidence" value="ECO:0007669"/>
    <property type="project" value="UniProtKB-SubCell"/>
</dbReference>
<evidence type="ECO:0000256" key="9">
    <source>
        <dbReference type="SAM" id="Phobius"/>
    </source>
</evidence>
<evidence type="ECO:0000256" key="3">
    <source>
        <dbReference type="ARBA" id="ARBA00010213"/>
    </source>
</evidence>
<keyword evidence="7 9" id="KW-0472">Membrane</keyword>
<organism evidence="11 12">
    <name type="scientific">Atractosteus spatula</name>
    <name type="common">Alligator gar</name>
    <name type="synonym">Lepisosteus spatula</name>
    <dbReference type="NCBI Taxonomy" id="7917"/>
    <lineage>
        <taxon>Eukaryota</taxon>
        <taxon>Metazoa</taxon>
        <taxon>Chordata</taxon>
        <taxon>Craniata</taxon>
        <taxon>Vertebrata</taxon>
        <taxon>Euteleostomi</taxon>
        <taxon>Actinopterygii</taxon>
        <taxon>Neopterygii</taxon>
        <taxon>Holostei</taxon>
        <taxon>Semionotiformes</taxon>
        <taxon>Lepisosteidae</taxon>
        <taxon>Atractosteus</taxon>
    </lineage>
</organism>
<dbReference type="GO" id="GO:1990699">
    <property type="term" value="F:palmitoleyl hydrolase activity"/>
    <property type="evidence" value="ECO:0007669"/>
    <property type="project" value="TreeGrafter"/>
</dbReference>
<evidence type="ECO:0000259" key="10">
    <source>
        <dbReference type="Pfam" id="PF20266"/>
    </source>
</evidence>
<evidence type="ECO:0000256" key="6">
    <source>
        <dbReference type="ARBA" id="ARBA00022989"/>
    </source>
</evidence>
<protein>
    <submittedName>
        <fullName evidence="11">NOTU2 Carboxylesterase</fullName>
    </submittedName>
</protein>
<dbReference type="InterPro" id="IPR024810">
    <property type="entry name" value="MAB21L/cGLR"/>
</dbReference>
<comment type="similarity">
    <text evidence="2">Belongs to the ITPRIP family.</text>
</comment>
<feature type="transmembrane region" description="Helical" evidence="9">
    <location>
        <begin position="789"/>
        <end position="808"/>
    </location>
</feature>
<dbReference type="GO" id="GO:0090090">
    <property type="term" value="P:negative regulation of canonical Wnt signaling pathway"/>
    <property type="evidence" value="ECO:0007669"/>
    <property type="project" value="TreeGrafter"/>
</dbReference>
<keyword evidence="6 9" id="KW-1133">Transmembrane helix</keyword>
<keyword evidence="4 9" id="KW-0812">Transmembrane</keyword>
<feature type="compositionally biased region" description="Polar residues" evidence="8">
    <location>
        <begin position="244"/>
        <end position="260"/>
    </location>
</feature>
<evidence type="ECO:0000256" key="2">
    <source>
        <dbReference type="ARBA" id="ARBA00005554"/>
    </source>
</evidence>
<accession>A0A8J7NYC7</accession>
<dbReference type="Gene3D" id="1.10.1410.40">
    <property type="match status" value="1"/>
</dbReference>
<dbReference type="AlphaFoldDB" id="A0A8J7NYC7"/>